<keyword evidence="4" id="KW-1185">Reference proteome</keyword>
<evidence type="ECO:0000313" key="3">
    <source>
        <dbReference type="EMBL" id="MFC7356686.1"/>
    </source>
</evidence>
<comment type="caution">
    <text evidence="3">The sequence shown here is derived from an EMBL/GenBank/DDBJ whole genome shotgun (WGS) entry which is preliminary data.</text>
</comment>
<gene>
    <name evidence="3" type="ORF">ACFQO1_03225</name>
</gene>
<feature type="region of interest" description="Disordered" evidence="1">
    <location>
        <begin position="511"/>
        <end position="542"/>
    </location>
</feature>
<organism evidence="3 4">
    <name type="scientific">Jejudonia soesokkakensis</name>
    <dbReference type="NCBI Taxonomy" id="1323432"/>
    <lineage>
        <taxon>Bacteria</taxon>
        <taxon>Pseudomonadati</taxon>
        <taxon>Bacteroidota</taxon>
        <taxon>Flavobacteriia</taxon>
        <taxon>Flavobacteriales</taxon>
        <taxon>Flavobacteriaceae</taxon>
        <taxon>Jejudonia</taxon>
    </lineage>
</organism>
<keyword evidence="2" id="KW-1133">Transmembrane helix</keyword>
<dbReference type="RefSeq" id="WP_380216533.1">
    <property type="nucleotide sequence ID" value="NZ_JBHTBN010000001.1"/>
</dbReference>
<dbReference type="EMBL" id="JBHTBN010000001">
    <property type="protein sequence ID" value="MFC7356686.1"/>
    <property type="molecule type" value="Genomic_DNA"/>
</dbReference>
<name>A0ABW2MP75_9FLAO</name>
<proteinExistence type="predicted"/>
<keyword evidence="2" id="KW-0812">Transmembrane</keyword>
<evidence type="ECO:0000256" key="1">
    <source>
        <dbReference type="SAM" id="MobiDB-lite"/>
    </source>
</evidence>
<feature type="compositionally biased region" description="Basic residues" evidence="1">
    <location>
        <begin position="530"/>
        <end position="542"/>
    </location>
</feature>
<evidence type="ECO:0008006" key="5">
    <source>
        <dbReference type="Google" id="ProtNLM"/>
    </source>
</evidence>
<feature type="transmembrane region" description="Helical" evidence="2">
    <location>
        <begin position="7"/>
        <end position="28"/>
    </location>
</feature>
<sequence length="542" mass="61939">MSKTLRWIISSIGAIIIIGLLATMYINYTVKNKVENFLATQLPSNISQSYKRMNLDVLRGTITIFEPSVVFQNKKDNQQHTFITLDKIIIEEVSYWDYLFNEEIHIEDIKLKSPVITYYKDRLITSTDTVRKAPIRLYKPVIVDELSIDNTTLKIIDATKDSIFMYAENLTIEIDDILVTSETLKRRLPLEFSEYEAETDSVFLKVSPYENVSVGDLKLKDKKLAIQKINLRTKYSRQQLSNILSVERDHFDIDFNSLTASEIDFGFKNNRLFVNVPQILFEDPKAVIYRNKLLADDPKIKPLYSKMLRDLNFDLTVDEIEIKNGAITYTERVKADNSGGTINFSNLFASIYNASNTYPSGTKTQIDIKAEFMENTPFNVNWEFDVTNTADQFLFKAEIGSLAAAELNKFTQPNLKVKLEGMTNKTYFTISGDNNTSMIDMRMNYDDFKVSILGDNGRDKKGFVSAIANLFIKKDSDNEENSFREGSGNATRNKTKSFFNYLWLNTESGLKATLTGGSNSTKETSASRSEKRKARRATRARS</sequence>
<reference evidence="4" key="1">
    <citation type="journal article" date="2019" name="Int. J. Syst. Evol. Microbiol.">
        <title>The Global Catalogue of Microorganisms (GCM) 10K type strain sequencing project: providing services to taxonomists for standard genome sequencing and annotation.</title>
        <authorList>
            <consortium name="The Broad Institute Genomics Platform"/>
            <consortium name="The Broad Institute Genome Sequencing Center for Infectious Disease"/>
            <person name="Wu L."/>
            <person name="Ma J."/>
        </authorList>
    </citation>
    <scope>NUCLEOTIDE SEQUENCE [LARGE SCALE GENOMIC DNA]</scope>
    <source>
        <strain evidence="4">CGMCC 1.16306</strain>
    </source>
</reference>
<keyword evidence="2" id="KW-0472">Membrane</keyword>
<evidence type="ECO:0000256" key="2">
    <source>
        <dbReference type="SAM" id="Phobius"/>
    </source>
</evidence>
<evidence type="ECO:0000313" key="4">
    <source>
        <dbReference type="Proteomes" id="UP001596415"/>
    </source>
</evidence>
<accession>A0ABW2MP75</accession>
<protein>
    <recommendedName>
        <fullName evidence="5">DUF748 domain-containing protein</fullName>
    </recommendedName>
</protein>
<dbReference type="Proteomes" id="UP001596415">
    <property type="component" value="Unassembled WGS sequence"/>
</dbReference>